<feature type="zinc finger region" description="C3H1-type" evidence="8">
    <location>
        <begin position="151"/>
        <end position="180"/>
    </location>
</feature>
<dbReference type="PROSITE" id="PS50089">
    <property type="entry name" value="ZF_RING_2"/>
    <property type="match status" value="1"/>
</dbReference>
<evidence type="ECO:0000256" key="4">
    <source>
        <dbReference type="ARBA" id="ARBA00022771"/>
    </source>
</evidence>
<dbReference type="SUPFAM" id="SSF57850">
    <property type="entry name" value="RING/U-box"/>
    <property type="match status" value="1"/>
</dbReference>
<evidence type="ECO:0000256" key="8">
    <source>
        <dbReference type="PROSITE-ProRule" id="PRU00723"/>
    </source>
</evidence>
<feature type="compositionally biased region" description="Basic and acidic residues" evidence="9">
    <location>
        <begin position="21"/>
        <end position="32"/>
    </location>
</feature>
<dbReference type="InterPro" id="IPR036855">
    <property type="entry name" value="Znf_CCCH_sf"/>
</dbReference>
<dbReference type="Gene3D" id="3.30.40.10">
    <property type="entry name" value="Zinc/RING finger domain, C3HC4 (zinc finger)"/>
    <property type="match status" value="1"/>
</dbReference>
<evidence type="ECO:0000259" key="11">
    <source>
        <dbReference type="PROSITE" id="PS50089"/>
    </source>
</evidence>
<evidence type="ECO:0000259" key="10">
    <source>
        <dbReference type="PROSITE" id="PS50002"/>
    </source>
</evidence>
<evidence type="ECO:0000256" key="3">
    <source>
        <dbReference type="ARBA" id="ARBA00022723"/>
    </source>
</evidence>
<dbReference type="InterPro" id="IPR001841">
    <property type="entry name" value="Znf_RING"/>
</dbReference>
<dbReference type="EMBL" id="JAAPAO010000162">
    <property type="protein sequence ID" value="KAF4669887.1"/>
    <property type="molecule type" value="Genomic_DNA"/>
</dbReference>
<dbReference type="InterPro" id="IPR001452">
    <property type="entry name" value="SH3_domain"/>
</dbReference>
<accession>A0A7J6MEN7</accession>
<protein>
    <submittedName>
        <fullName evidence="13">Uncharacterized protein</fullName>
    </submittedName>
</protein>
<feature type="region of interest" description="Disordered" evidence="9">
    <location>
        <begin position="1"/>
        <end position="68"/>
    </location>
</feature>
<dbReference type="SUPFAM" id="SSF50044">
    <property type="entry name" value="SH3-domain"/>
    <property type="match status" value="1"/>
</dbReference>
<feature type="compositionally biased region" description="Basic and acidic residues" evidence="9">
    <location>
        <begin position="51"/>
        <end position="68"/>
    </location>
</feature>
<evidence type="ECO:0000259" key="12">
    <source>
        <dbReference type="PROSITE" id="PS50103"/>
    </source>
</evidence>
<feature type="zinc finger region" description="C3H1-type" evidence="8">
    <location>
        <begin position="111"/>
        <end position="143"/>
    </location>
</feature>
<feature type="domain" description="C3H1-type" evidence="12">
    <location>
        <begin position="151"/>
        <end position="180"/>
    </location>
</feature>
<proteinExistence type="inferred from homology"/>
<name>A0A7J6MEN7_PERCH</name>
<keyword evidence="5 8" id="KW-0862">Zinc</keyword>
<evidence type="ECO:0000313" key="14">
    <source>
        <dbReference type="Proteomes" id="UP000591131"/>
    </source>
</evidence>
<feature type="domain" description="C3H1-type" evidence="12">
    <location>
        <begin position="111"/>
        <end position="143"/>
    </location>
</feature>
<dbReference type="Gene3D" id="4.10.1000.10">
    <property type="entry name" value="Zinc finger, CCCH-type"/>
    <property type="match status" value="2"/>
</dbReference>
<keyword evidence="4 8" id="KW-0863">Zinc-finger</keyword>
<dbReference type="SMART" id="SM00326">
    <property type="entry name" value="SH3"/>
    <property type="match status" value="1"/>
</dbReference>
<feature type="domain" description="SH3" evidence="10">
    <location>
        <begin position="561"/>
        <end position="626"/>
    </location>
</feature>
<evidence type="ECO:0000256" key="7">
    <source>
        <dbReference type="PROSITE-ProRule" id="PRU00192"/>
    </source>
</evidence>
<sequence>MTTYDEAKPRSSSGGGGAAAAERHTILTKAERTMSASTAADMGSPSAIPRSAEEKRPRRESEDSVKSKLELAIRRTSCSPLTNAGTKSAPDGTLLVYRTESMATAVKANAFLKTKMCPKLRMTSNGEWACPQGDRCSFAHSESELRSLPNLTKTAICYEQVYGKCGCKNGSRCKYAHSEEELRKYVPQAGATSRHQQGGRSPIHPKHGSGDSTTGWLKRKGSRASESAALSGGSGRRYSKDSASSGVKHVTEQEPQPKPIDLPALRARALEIACELPDSAGKHLEISKAQLVDLEDDPCIQQYLCSICGALASPTPDPTIASSCTHVTCARCFEGWRRANVEQEPKLKTLPCPACGCPLRKGVDVFPLDESVEGPIAALRRVYSKIQINCRKTDDITAVPCEWVGSVRDFPEHMVVCHHWECTLKCLPTSAPDEDTVASAKPAFSGNPLQSLDGPPRLWEDILASSSGLSEPPILSPSGPPSSALPPHDMSTRRGQCDFSASPSTTATIPMTNRIWASSASTHHIDEYSATSSICSDMFVTGPTPDRLTATSTVLDDDAEVDSVYCEVICSFLPYGSSADKMLSMTEGEVLLYSSATDDGQWSLVKRQSTGEQGWVPTGYLRAAALTEQEESVHDYSPADVDSPVGPPCGIFEQDDLHSLRCSTTAAADDDDNGLAVKNALLPATDDTFGCRNVSEIYYTDVKAGGAATNSGCDDTCETPPFETAQMRNEQQHSNDGFYFNYSFYPPTGPNYYGPVWS</sequence>
<feature type="region of interest" description="Disordered" evidence="9">
    <location>
        <begin position="189"/>
        <end position="260"/>
    </location>
</feature>
<dbReference type="InterPro" id="IPR013083">
    <property type="entry name" value="Znf_RING/FYVE/PHD"/>
</dbReference>
<organism evidence="13 14">
    <name type="scientific">Perkinsus chesapeaki</name>
    <name type="common">Clam parasite</name>
    <name type="synonym">Perkinsus andrewsi</name>
    <dbReference type="NCBI Taxonomy" id="330153"/>
    <lineage>
        <taxon>Eukaryota</taxon>
        <taxon>Sar</taxon>
        <taxon>Alveolata</taxon>
        <taxon>Perkinsozoa</taxon>
        <taxon>Perkinsea</taxon>
        <taxon>Perkinsida</taxon>
        <taxon>Perkinsidae</taxon>
        <taxon>Perkinsus</taxon>
    </lineage>
</organism>
<keyword evidence="6" id="KW-0832">Ubl conjugation</keyword>
<comment type="caution">
    <text evidence="13">The sequence shown here is derived from an EMBL/GenBank/DDBJ whole genome shotgun (WGS) entry which is preliminary data.</text>
</comment>
<evidence type="ECO:0000256" key="5">
    <source>
        <dbReference type="ARBA" id="ARBA00022833"/>
    </source>
</evidence>
<comment type="similarity">
    <text evidence="1">Belongs to the SH3RF family.</text>
</comment>
<keyword evidence="14" id="KW-1185">Reference proteome</keyword>
<evidence type="ECO:0000256" key="2">
    <source>
        <dbReference type="ARBA" id="ARBA00022443"/>
    </source>
</evidence>
<dbReference type="PROSITE" id="PS50002">
    <property type="entry name" value="SH3"/>
    <property type="match status" value="1"/>
</dbReference>
<evidence type="ECO:0000313" key="13">
    <source>
        <dbReference type="EMBL" id="KAF4669887.1"/>
    </source>
</evidence>
<dbReference type="Pfam" id="PF00018">
    <property type="entry name" value="SH3_1"/>
    <property type="match status" value="1"/>
</dbReference>
<gene>
    <name evidence="13" type="ORF">FOL47_002318</name>
</gene>
<dbReference type="PROSITE" id="PS50103">
    <property type="entry name" value="ZF_C3H1"/>
    <property type="match status" value="2"/>
</dbReference>
<keyword evidence="2 7" id="KW-0728">SH3 domain</keyword>
<dbReference type="AlphaFoldDB" id="A0A7J6MEN7"/>
<evidence type="ECO:0000256" key="1">
    <source>
        <dbReference type="ARBA" id="ARBA00008649"/>
    </source>
</evidence>
<feature type="domain" description="RING-type" evidence="11">
    <location>
        <begin position="305"/>
        <end position="355"/>
    </location>
</feature>
<dbReference type="Gene3D" id="2.30.30.40">
    <property type="entry name" value="SH3 Domains"/>
    <property type="match status" value="1"/>
</dbReference>
<dbReference type="Proteomes" id="UP000591131">
    <property type="component" value="Unassembled WGS sequence"/>
</dbReference>
<feature type="compositionally biased region" description="Pro residues" evidence="9">
    <location>
        <begin position="474"/>
        <end position="484"/>
    </location>
</feature>
<dbReference type="InterPro" id="IPR036028">
    <property type="entry name" value="SH3-like_dom_sf"/>
</dbReference>
<keyword evidence="3 8" id="KW-0479">Metal-binding</keyword>
<feature type="compositionally biased region" description="Polar residues" evidence="9">
    <location>
        <begin position="190"/>
        <end position="199"/>
    </location>
</feature>
<evidence type="ECO:0000256" key="9">
    <source>
        <dbReference type="SAM" id="MobiDB-lite"/>
    </source>
</evidence>
<dbReference type="SUPFAM" id="SSF90229">
    <property type="entry name" value="CCCH zinc finger"/>
    <property type="match status" value="1"/>
</dbReference>
<dbReference type="SMART" id="SM00356">
    <property type="entry name" value="ZnF_C3H1"/>
    <property type="match status" value="2"/>
</dbReference>
<reference evidence="13 14" key="1">
    <citation type="submission" date="2020-04" db="EMBL/GenBank/DDBJ databases">
        <title>Perkinsus chesapeaki whole genome sequence.</title>
        <authorList>
            <person name="Bogema D.R."/>
        </authorList>
    </citation>
    <scope>NUCLEOTIDE SEQUENCE [LARGE SCALE GENOMIC DNA]</scope>
    <source>
        <strain evidence="13">ATCC PRA-425</strain>
    </source>
</reference>
<evidence type="ECO:0000256" key="6">
    <source>
        <dbReference type="ARBA" id="ARBA00022843"/>
    </source>
</evidence>
<dbReference type="InterPro" id="IPR000571">
    <property type="entry name" value="Znf_CCCH"/>
</dbReference>
<feature type="region of interest" description="Disordered" evidence="9">
    <location>
        <begin position="468"/>
        <end position="503"/>
    </location>
</feature>
<dbReference type="OrthoDB" id="430732at2759"/>
<dbReference type="GO" id="GO:0008270">
    <property type="term" value="F:zinc ion binding"/>
    <property type="evidence" value="ECO:0007669"/>
    <property type="project" value="UniProtKB-KW"/>
</dbReference>